<reference evidence="2 3" key="1">
    <citation type="journal article" date="2011" name="Science">
        <title>The ecoresponsive genome of Daphnia pulex.</title>
        <authorList>
            <person name="Colbourne J.K."/>
            <person name="Pfrender M.E."/>
            <person name="Gilbert D."/>
            <person name="Thomas W.K."/>
            <person name="Tucker A."/>
            <person name="Oakley T.H."/>
            <person name="Tokishita S."/>
            <person name="Aerts A."/>
            <person name="Arnold G.J."/>
            <person name="Basu M.K."/>
            <person name="Bauer D.J."/>
            <person name="Caceres C.E."/>
            <person name="Carmel L."/>
            <person name="Casola C."/>
            <person name="Choi J.H."/>
            <person name="Detter J.C."/>
            <person name="Dong Q."/>
            <person name="Dusheyko S."/>
            <person name="Eads B.D."/>
            <person name="Frohlich T."/>
            <person name="Geiler-Samerotte K.A."/>
            <person name="Gerlach D."/>
            <person name="Hatcher P."/>
            <person name="Jogdeo S."/>
            <person name="Krijgsveld J."/>
            <person name="Kriventseva E.V."/>
            <person name="Kultz D."/>
            <person name="Laforsch C."/>
            <person name="Lindquist E."/>
            <person name="Lopez J."/>
            <person name="Manak J.R."/>
            <person name="Muller J."/>
            <person name="Pangilinan J."/>
            <person name="Patwardhan R.P."/>
            <person name="Pitluck S."/>
            <person name="Pritham E.J."/>
            <person name="Rechtsteiner A."/>
            <person name="Rho M."/>
            <person name="Rogozin I.B."/>
            <person name="Sakarya O."/>
            <person name="Salamov A."/>
            <person name="Schaack S."/>
            <person name="Shapiro H."/>
            <person name="Shiga Y."/>
            <person name="Skalitzky C."/>
            <person name="Smith Z."/>
            <person name="Souvorov A."/>
            <person name="Sung W."/>
            <person name="Tang Z."/>
            <person name="Tsuchiya D."/>
            <person name="Tu H."/>
            <person name="Vos H."/>
            <person name="Wang M."/>
            <person name="Wolf Y.I."/>
            <person name="Yamagata H."/>
            <person name="Yamada T."/>
            <person name="Ye Y."/>
            <person name="Shaw J.R."/>
            <person name="Andrews J."/>
            <person name="Crease T.J."/>
            <person name="Tang H."/>
            <person name="Lucas S.M."/>
            <person name="Robertson H.M."/>
            <person name="Bork P."/>
            <person name="Koonin E.V."/>
            <person name="Zdobnov E.M."/>
            <person name="Grigoriev I.V."/>
            <person name="Lynch M."/>
            <person name="Boore J.L."/>
        </authorList>
    </citation>
    <scope>NUCLEOTIDE SEQUENCE [LARGE SCALE GENOMIC DNA]</scope>
</reference>
<name>E9H3R9_DAPPU</name>
<dbReference type="PANTHER" id="PTHR34652:SF2">
    <property type="entry name" value="AGAP002134-PA"/>
    <property type="match status" value="1"/>
</dbReference>
<organism evidence="2 3">
    <name type="scientific">Daphnia pulex</name>
    <name type="common">Water flea</name>
    <dbReference type="NCBI Taxonomy" id="6669"/>
    <lineage>
        <taxon>Eukaryota</taxon>
        <taxon>Metazoa</taxon>
        <taxon>Ecdysozoa</taxon>
        <taxon>Arthropoda</taxon>
        <taxon>Crustacea</taxon>
        <taxon>Branchiopoda</taxon>
        <taxon>Diplostraca</taxon>
        <taxon>Cladocera</taxon>
        <taxon>Anomopoda</taxon>
        <taxon>Daphniidae</taxon>
        <taxon>Daphnia</taxon>
    </lineage>
</organism>
<feature type="signal peptide" evidence="1">
    <location>
        <begin position="1"/>
        <end position="18"/>
    </location>
</feature>
<evidence type="ECO:0000313" key="3">
    <source>
        <dbReference type="Proteomes" id="UP000000305"/>
    </source>
</evidence>
<dbReference type="PANTHER" id="PTHR34652">
    <property type="entry name" value="AGAP002134-PA"/>
    <property type="match status" value="1"/>
</dbReference>
<accession>E9H3R9</accession>
<sequence>MKSLCVVLAIVFAMSVEAAPREKRQLFGGLLAGFLGDGDYQQGNPYGGYFGYNQGNGNDYSGYSQGFRGYSGFGRGTQHERFQFIKQLCCHLILIDYVHIVSKRLPYRKSNQTSLHFVIKEQIENVLMD</sequence>
<protein>
    <submittedName>
        <fullName evidence="2">Uncharacterized protein</fullName>
    </submittedName>
</protein>
<dbReference type="EMBL" id="GL732589">
    <property type="protein sequence ID" value="EFX73566.1"/>
    <property type="molecule type" value="Genomic_DNA"/>
</dbReference>
<evidence type="ECO:0000256" key="1">
    <source>
        <dbReference type="SAM" id="SignalP"/>
    </source>
</evidence>
<dbReference type="HOGENOM" id="CLU_1950965_0_0_1"/>
<gene>
    <name evidence="2" type="ORF">DAPPUDRAFT_109659</name>
</gene>
<feature type="chain" id="PRO_5003241662" evidence="1">
    <location>
        <begin position="19"/>
        <end position="129"/>
    </location>
</feature>
<dbReference type="InParanoid" id="E9H3R9"/>
<evidence type="ECO:0000313" key="2">
    <source>
        <dbReference type="EMBL" id="EFX73566.1"/>
    </source>
</evidence>
<keyword evidence="1" id="KW-0732">Signal</keyword>
<dbReference type="AlphaFoldDB" id="E9H3R9"/>
<keyword evidence="3" id="KW-1185">Reference proteome</keyword>
<dbReference type="Proteomes" id="UP000000305">
    <property type="component" value="Unassembled WGS sequence"/>
</dbReference>
<dbReference type="KEGG" id="dpx:DAPPUDRAFT_109659"/>
<proteinExistence type="predicted"/>